<feature type="domain" description="HTH tetR-type" evidence="5">
    <location>
        <begin position="14"/>
        <end position="74"/>
    </location>
</feature>
<dbReference type="SUPFAM" id="SSF48498">
    <property type="entry name" value="Tetracyclin repressor-like, C-terminal domain"/>
    <property type="match status" value="1"/>
</dbReference>
<evidence type="ECO:0000313" key="7">
    <source>
        <dbReference type="Proteomes" id="UP001569904"/>
    </source>
</evidence>
<dbReference type="InterPro" id="IPR036271">
    <property type="entry name" value="Tet_transcr_reg_TetR-rel_C_sf"/>
</dbReference>
<keyword evidence="2 4" id="KW-0238">DNA-binding</keyword>
<evidence type="ECO:0000256" key="1">
    <source>
        <dbReference type="ARBA" id="ARBA00023015"/>
    </source>
</evidence>
<proteinExistence type="predicted"/>
<dbReference type="InterPro" id="IPR001647">
    <property type="entry name" value="HTH_TetR"/>
</dbReference>
<feature type="DNA-binding region" description="H-T-H motif" evidence="4">
    <location>
        <begin position="37"/>
        <end position="56"/>
    </location>
</feature>
<accession>A0ABV4R703</accession>
<evidence type="ECO:0000256" key="3">
    <source>
        <dbReference type="ARBA" id="ARBA00023163"/>
    </source>
</evidence>
<evidence type="ECO:0000313" key="6">
    <source>
        <dbReference type="EMBL" id="MFA1558710.1"/>
    </source>
</evidence>
<comment type="caution">
    <text evidence="6">The sequence shown here is derived from an EMBL/GenBank/DDBJ whole genome shotgun (WGS) entry which is preliminary data.</text>
</comment>
<dbReference type="PANTHER" id="PTHR30055">
    <property type="entry name" value="HTH-TYPE TRANSCRIPTIONAL REGULATOR RUTR"/>
    <property type="match status" value="1"/>
</dbReference>
<evidence type="ECO:0000259" key="5">
    <source>
        <dbReference type="PROSITE" id="PS50977"/>
    </source>
</evidence>
<evidence type="ECO:0000256" key="4">
    <source>
        <dbReference type="PROSITE-ProRule" id="PRU00335"/>
    </source>
</evidence>
<evidence type="ECO:0000256" key="2">
    <source>
        <dbReference type="ARBA" id="ARBA00023125"/>
    </source>
</evidence>
<keyword evidence="3" id="KW-0804">Transcription</keyword>
<dbReference type="Gene3D" id="1.10.357.10">
    <property type="entry name" value="Tetracycline Repressor, domain 2"/>
    <property type="match status" value="1"/>
</dbReference>
<keyword evidence="7" id="KW-1185">Reference proteome</keyword>
<dbReference type="PANTHER" id="PTHR30055:SF238">
    <property type="entry name" value="MYCOFACTOCIN BIOSYNTHESIS TRANSCRIPTIONAL REGULATOR MFTR-RELATED"/>
    <property type="match status" value="1"/>
</dbReference>
<protein>
    <submittedName>
        <fullName evidence="6">Helix-turn-helix domain-containing protein</fullName>
    </submittedName>
</protein>
<dbReference type="Gene3D" id="1.10.10.60">
    <property type="entry name" value="Homeodomain-like"/>
    <property type="match status" value="1"/>
</dbReference>
<dbReference type="Proteomes" id="UP001569904">
    <property type="component" value="Unassembled WGS sequence"/>
</dbReference>
<reference evidence="6 7" key="1">
    <citation type="submission" date="2023-11" db="EMBL/GenBank/DDBJ databases">
        <title>Actinomadura monticuli sp. nov., isolated from volcanic ash.</title>
        <authorList>
            <person name="Lee S.D."/>
            <person name="Yang H."/>
            <person name="Kim I.S."/>
        </authorList>
    </citation>
    <scope>NUCLEOTIDE SEQUENCE [LARGE SCALE GENOMIC DNA]</scope>
    <source>
        <strain evidence="6 7">DSM 45346</strain>
    </source>
</reference>
<sequence>MSPRKAAALRAGDRSLREHLIATAERMMAERGAAGLTVRAIAREAGVADGVLYNHFADKEELLAHALRARAESVASGLGPLPEPGTATIEENLRAYVAHGLAAHNALLPALAGLVAQPEVLARFSAMSGGAEDWRSRLARYLRAERDLGRLAPGAPVDAATSMIVGACHEPVLSVLFQGGELAHRVPSDAVDGLVAVVLRGIARHEPHQETRQESRQEPG</sequence>
<dbReference type="EMBL" id="JAXCEH010000034">
    <property type="protein sequence ID" value="MFA1558710.1"/>
    <property type="molecule type" value="Genomic_DNA"/>
</dbReference>
<keyword evidence="1" id="KW-0805">Transcription regulation</keyword>
<dbReference type="InterPro" id="IPR009057">
    <property type="entry name" value="Homeodomain-like_sf"/>
</dbReference>
<gene>
    <name evidence="6" type="ORF">SM436_33885</name>
</gene>
<dbReference type="Pfam" id="PF00440">
    <property type="entry name" value="TetR_N"/>
    <property type="match status" value="1"/>
</dbReference>
<organism evidence="6 7">
    <name type="scientific">Actinomadura chokoriensis</name>
    <dbReference type="NCBI Taxonomy" id="454156"/>
    <lineage>
        <taxon>Bacteria</taxon>
        <taxon>Bacillati</taxon>
        <taxon>Actinomycetota</taxon>
        <taxon>Actinomycetes</taxon>
        <taxon>Streptosporangiales</taxon>
        <taxon>Thermomonosporaceae</taxon>
        <taxon>Actinomadura</taxon>
    </lineage>
</organism>
<name>A0ABV4R703_9ACTN</name>
<dbReference type="RefSeq" id="WP_371945728.1">
    <property type="nucleotide sequence ID" value="NZ_JAXCEH010000034.1"/>
</dbReference>
<dbReference type="InterPro" id="IPR050109">
    <property type="entry name" value="HTH-type_TetR-like_transc_reg"/>
</dbReference>
<dbReference type="PROSITE" id="PS50977">
    <property type="entry name" value="HTH_TETR_2"/>
    <property type="match status" value="1"/>
</dbReference>
<dbReference type="SUPFAM" id="SSF46689">
    <property type="entry name" value="Homeodomain-like"/>
    <property type="match status" value="1"/>
</dbReference>
<dbReference type="PRINTS" id="PR00455">
    <property type="entry name" value="HTHTETR"/>
</dbReference>